<dbReference type="OMA" id="DPTNPMY"/>
<dbReference type="OrthoDB" id="5797993at2759"/>
<dbReference type="EMBL" id="GAKP01005808">
    <property type="protein sequence ID" value="JAC53144.1"/>
    <property type="molecule type" value="Transcribed_RNA"/>
</dbReference>
<gene>
    <name evidence="3" type="primary">LOC105225947</name>
</gene>
<evidence type="ECO:0000313" key="3">
    <source>
        <dbReference type="RefSeq" id="XP_011202934.1"/>
    </source>
</evidence>
<dbReference type="RefSeq" id="XP_011202934.1">
    <property type="nucleotide sequence ID" value="XM_011204632.3"/>
</dbReference>
<accession>A0A034WEL6</accession>
<dbReference type="PANTHER" id="PTHR37962:SF2">
    <property type="entry name" value="MALE STERILE (3) 76CA"/>
    <property type="match status" value="1"/>
</dbReference>
<sequence length="276" mass="31383">MAVLERNGNLNIWWFPKEFSQSRYGEYHHSGTNSCTLITLILADMVAKEGRGFYCQRMQDLPPRAVEIFAEGINKGNSAYAHLITANAGVPDSGGVAQQMTANQNLNIPDALNVLKRQPHFRLKEWFFTHMQADPERESCRTIALRLLQAVNTGLQQFRQAGKVNEHFLFAAMISDNRTVLFVIEFPANLITFFDSHQHGRDAGAVVAQCNIRDMYDMMNWFVNMNHDVYSSQPHIYEVSFLLPDPTGLPTPSKVEKCEVTQLKNNMSLAKKMQKK</sequence>
<dbReference type="KEGG" id="bdr:105225947"/>
<protein>
    <submittedName>
        <fullName evidence="3">Uncharacterized protein LOC105225947</fullName>
    </submittedName>
</protein>
<dbReference type="Proteomes" id="UP001652620">
    <property type="component" value="Chromosome 5"/>
</dbReference>
<reference evidence="3" key="2">
    <citation type="submission" date="2025-04" db="UniProtKB">
        <authorList>
            <consortium name="RefSeq"/>
        </authorList>
    </citation>
    <scope>IDENTIFICATION</scope>
    <source>
        <strain evidence="3">Punador</strain>
    </source>
</reference>
<organism evidence="1">
    <name type="scientific">Bactrocera dorsalis</name>
    <name type="common">Oriental fruit fly</name>
    <name type="synonym">Dacus dorsalis</name>
    <dbReference type="NCBI Taxonomy" id="27457"/>
    <lineage>
        <taxon>Eukaryota</taxon>
        <taxon>Metazoa</taxon>
        <taxon>Ecdysozoa</taxon>
        <taxon>Arthropoda</taxon>
        <taxon>Hexapoda</taxon>
        <taxon>Insecta</taxon>
        <taxon>Pterygota</taxon>
        <taxon>Neoptera</taxon>
        <taxon>Endopterygota</taxon>
        <taxon>Diptera</taxon>
        <taxon>Brachycera</taxon>
        <taxon>Muscomorpha</taxon>
        <taxon>Tephritoidea</taxon>
        <taxon>Tephritidae</taxon>
        <taxon>Bactrocera</taxon>
        <taxon>Bactrocera</taxon>
    </lineage>
</organism>
<evidence type="ECO:0000313" key="2">
    <source>
        <dbReference type="Proteomes" id="UP001652620"/>
    </source>
</evidence>
<dbReference type="PANTHER" id="PTHR37962">
    <property type="entry name" value="MALE STERILE (3) 76CA"/>
    <property type="match status" value="1"/>
</dbReference>
<dbReference type="AlphaFoldDB" id="A0A034WEL6"/>
<dbReference type="GeneID" id="105225947"/>
<keyword evidence="2" id="KW-1185">Reference proteome</keyword>
<name>A0A034WEL6_BACDO</name>
<proteinExistence type="predicted"/>
<evidence type="ECO:0000313" key="1">
    <source>
        <dbReference type="EMBL" id="JAC53144.1"/>
    </source>
</evidence>
<reference evidence="1" key="1">
    <citation type="journal article" date="2014" name="BMC Genomics">
        <title>Characterizing the developmental transcriptome of the oriental fruit fly, Bactrocera dorsalis (Diptera: Tephritidae) through comparative genomic analysis with Drosophila melanogaster utilizing modENCODE datasets.</title>
        <authorList>
            <person name="Geib S.M."/>
            <person name="Calla B."/>
            <person name="Hall B."/>
            <person name="Hou S."/>
            <person name="Manoukis N.C."/>
        </authorList>
    </citation>
    <scope>NUCLEOTIDE SEQUENCE</scope>
    <source>
        <strain evidence="1">Punador</strain>
    </source>
</reference>